<sequence length="517" mass="57028">MAIDGSFNLKLALETFSERCPKIAAFPLFKSILSNGEEVEEVINALSDVFLHPELTIPLVHYFLPIIKRVVDRVVGLLHLVGDLSSSSDYSDDVSVLENALNEGVSFIDFYVRRGQRLELHESACLTFSRALHLNTSLPGLSDCPSRKRHLVEKHREAVWCGIQILSVVLRCTDRMAGCFGFGGEEAFSCLLRAVAPGIHKKQSAGMEEKEPLMKIRRVDTCQKRPVLLYGPSGSRKPALIRNLADESGNHVVFIHMDDQLDEKTLVGTYVCTDQPGEFKWLPGSLTQAIMNGFWVVLEDIDKAPSDVPLVLSPLLGGSCSFVTSHGEVIKIAESFQLFSTISTPECSVSHIGEAGNSLSPLWRRIVVYPPDRESLQNIVGARYQNLILIETYEKVNSALRPQFSGSATENSATFSSPSSFSLRDLLKLCERVQGLPSYDGHAISQEAADIFSASYMSTQNRATVSEIVASVWNVLVPESQHKPPIQELSKTLKIGRVSLPLGETASHDRTHIHTVT</sequence>
<dbReference type="PANTHER" id="PTHR48103:SF2">
    <property type="entry name" value="MIDASIN"/>
    <property type="match status" value="1"/>
</dbReference>
<comment type="caution">
    <text evidence="5">The sequence shown here is derived from an EMBL/GenBank/DDBJ whole genome shotgun (WGS) entry which is preliminary data.</text>
</comment>
<dbReference type="FunFam" id="3.40.50.300:FF:000582">
    <property type="entry name" value="Midasin"/>
    <property type="match status" value="1"/>
</dbReference>
<dbReference type="GO" id="GO:0000055">
    <property type="term" value="P:ribosomal large subunit export from nucleus"/>
    <property type="evidence" value="ECO:0007669"/>
    <property type="project" value="TreeGrafter"/>
</dbReference>
<dbReference type="EMBL" id="QGKX02000088">
    <property type="protein sequence ID" value="KAF3583662.1"/>
    <property type="molecule type" value="Genomic_DNA"/>
</dbReference>
<reference evidence="5" key="1">
    <citation type="submission" date="2019-12" db="EMBL/GenBank/DDBJ databases">
        <title>Genome sequencing and annotation of Brassica cretica.</title>
        <authorList>
            <person name="Studholme D.J."/>
            <person name="Sarris P."/>
        </authorList>
    </citation>
    <scope>NUCLEOTIDE SEQUENCE</scope>
    <source>
        <strain evidence="5">PFS-109/04</strain>
        <tissue evidence="5">Leaf</tissue>
    </source>
</reference>
<evidence type="ECO:0000259" key="3">
    <source>
        <dbReference type="Pfam" id="PF07728"/>
    </source>
</evidence>
<dbReference type="Pfam" id="PF17867">
    <property type="entry name" value="AAA_lid_7"/>
    <property type="match status" value="1"/>
</dbReference>
<evidence type="ECO:0000259" key="4">
    <source>
        <dbReference type="Pfam" id="PF17867"/>
    </source>
</evidence>
<dbReference type="InterPro" id="IPR040848">
    <property type="entry name" value="AAA_lid_7"/>
</dbReference>
<name>A0A8S9RU19_BRACR</name>
<evidence type="ECO:0000313" key="5">
    <source>
        <dbReference type="EMBL" id="KAF3583662.1"/>
    </source>
</evidence>
<accession>A0A8S9RU19</accession>
<dbReference type="SUPFAM" id="SSF52540">
    <property type="entry name" value="P-loop containing nucleoside triphosphate hydrolases"/>
    <property type="match status" value="1"/>
</dbReference>
<evidence type="ECO:0000256" key="2">
    <source>
        <dbReference type="ARBA" id="ARBA00022840"/>
    </source>
</evidence>
<feature type="domain" description="Midasin AAA lid" evidence="4">
    <location>
        <begin position="376"/>
        <end position="474"/>
    </location>
</feature>
<dbReference type="GO" id="GO:0000027">
    <property type="term" value="P:ribosomal large subunit assembly"/>
    <property type="evidence" value="ECO:0007669"/>
    <property type="project" value="TreeGrafter"/>
</dbReference>
<keyword evidence="2" id="KW-0067">ATP-binding</keyword>
<dbReference type="InterPro" id="IPR011704">
    <property type="entry name" value="ATPase_dyneun-rel_AAA"/>
</dbReference>
<dbReference type="Gene3D" id="3.40.50.300">
    <property type="entry name" value="P-loop containing nucleotide triphosphate hydrolases"/>
    <property type="match status" value="1"/>
</dbReference>
<dbReference type="PANTHER" id="PTHR48103">
    <property type="entry name" value="MIDASIN-RELATED"/>
    <property type="match status" value="1"/>
</dbReference>
<gene>
    <name evidence="5" type="ORF">F2Q69_00030335</name>
</gene>
<dbReference type="Pfam" id="PF07728">
    <property type="entry name" value="AAA_5"/>
    <property type="match status" value="1"/>
</dbReference>
<dbReference type="GO" id="GO:0016887">
    <property type="term" value="F:ATP hydrolysis activity"/>
    <property type="evidence" value="ECO:0007669"/>
    <property type="project" value="InterPro"/>
</dbReference>
<protein>
    <submittedName>
        <fullName evidence="5">Uncharacterized protein</fullName>
    </submittedName>
</protein>
<dbReference type="GO" id="GO:0005634">
    <property type="term" value="C:nucleus"/>
    <property type="evidence" value="ECO:0007669"/>
    <property type="project" value="TreeGrafter"/>
</dbReference>
<evidence type="ECO:0000313" key="6">
    <source>
        <dbReference type="Proteomes" id="UP000712600"/>
    </source>
</evidence>
<dbReference type="InterPro" id="IPR027417">
    <property type="entry name" value="P-loop_NTPase"/>
</dbReference>
<proteinExistence type="predicted"/>
<keyword evidence="1" id="KW-0547">Nucleotide-binding</keyword>
<feature type="domain" description="ATPase dynein-related AAA" evidence="3">
    <location>
        <begin position="226"/>
        <end position="346"/>
    </location>
</feature>
<dbReference type="AlphaFoldDB" id="A0A8S9RU19"/>
<dbReference type="GO" id="GO:0005524">
    <property type="term" value="F:ATP binding"/>
    <property type="evidence" value="ECO:0007669"/>
    <property type="project" value="UniProtKB-KW"/>
</dbReference>
<dbReference type="Proteomes" id="UP000712600">
    <property type="component" value="Unassembled WGS sequence"/>
</dbReference>
<evidence type="ECO:0000256" key="1">
    <source>
        <dbReference type="ARBA" id="ARBA00022741"/>
    </source>
</evidence>
<organism evidence="5 6">
    <name type="scientific">Brassica cretica</name>
    <name type="common">Mustard</name>
    <dbReference type="NCBI Taxonomy" id="69181"/>
    <lineage>
        <taxon>Eukaryota</taxon>
        <taxon>Viridiplantae</taxon>
        <taxon>Streptophyta</taxon>
        <taxon>Embryophyta</taxon>
        <taxon>Tracheophyta</taxon>
        <taxon>Spermatophyta</taxon>
        <taxon>Magnoliopsida</taxon>
        <taxon>eudicotyledons</taxon>
        <taxon>Gunneridae</taxon>
        <taxon>Pentapetalae</taxon>
        <taxon>rosids</taxon>
        <taxon>malvids</taxon>
        <taxon>Brassicales</taxon>
        <taxon>Brassicaceae</taxon>
        <taxon>Brassiceae</taxon>
        <taxon>Brassica</taxon>
    </lineage>
</organism>
<dbReference type="GO" id="GO:0030687">
    <property type="term" value="C:preribosome, large subunit precursor"/>
    <property type="evidence" value="ECO:0007669"/>
    <property type="project" value="TreeGrafter"/>
</dbReference>